<comment type="similarity">
    <text evidence="12 13">Belongs to the TonB-dependent receptor family.</text>
</comment>
<dbReference type="Pfam" id="PF00593">
    <property type="entry name" value="TonB_dep_Rec_b-barrel"/>
    <property type="match status" value="1"/>
</dbReference>
<evidence type="ECO:0000256" key="4">
    <source>
        <dbReference type="ARBA" id="ARBA00022496"/>
    </source>
</evidence>
<evidence type="ECO:0000256" key="11">
    <source>
        <dbReference type="ARBA" id="ARBA00023237"/>
    </source>
</evidence>
<keyword evidence="8" id="KW-0406">Ion transport</keyword>
<dbReference type="GO" id="GO:0009279">
    <property type="term" value="C:cell outer membrane"/>
    <property type="evidence" value="ECO:0007669"/>
    <property type="project" value="UniProtKB-SubCell"/>
</dbReference>
<dbReference type="InterPro" id="IPR037066">
    <property type="entry name" value="Plug_dom_sf"/>
</dbReference>
<keyword evidence="11 12" id="KW-0998">Cell outer membrane</keyword>
<dbReference type="Gene3D" id="2.40.170.20">
    <property type="entry name" value="TonB-dependent receptor, beta-barrel domain"/>
    <property type="match status" value="1"/>
</dbReference>
<keyword evidence="5 12" id="KW-0812">Transmembrane</keyword>
<evidence type="ECO:0000313" key="18">
    <source>
        <dbReference type="Proteomes" id="UP000546701"/>
    </source>
</evidence>
<comment type="caution">
    <text evidence="17">The sequence shown here is derived from an EMBL/GenBank/DDBJ whole genome shotgun (WGS) entry which is preliminary data.</text>
</comment>
<dbReference type="Gene3D" id="2.170.130.10">
    <property type="entry name" value="TonB-dependent receptor, plug domain"/>
    <property type="match status" value="1"/>
</dbReference>
<feature type="domain" description="TonB-dependent receptor-like beta-barrel" evidence="15">
    <location>
        <begin position="306"/>
        <end position="745"/>
    </location>
</feature>
<evidence type="ECO:0000256" key="7">
    <source>
        <dbReference type="ARBA" id="ARBA00023004"/>
    </source>
</evidence>
<organism evidence="17 18">
    <name type="scientific">Sphingomonas prati</name>
    <dbReference type="NCBI Taxonomy" id="1843237"/>
    <lineage>
        <taxon>Bacteria</taxon>
        <taxon>Pseudomonadati</taxon>
        <taxon>Pseudomonadota</taxon>
        <taxon>Alphaproteobacteria</taxon>
        <taxon>Sphingomonadales</taxon>
        <taxon>Sphingomonadaceae</taxon>
        <taxon>Sphingomonas</taxon>
    </lineage>
</organism>
<dbReference type="InterPro" id="IPR012910">
    <property type="entry name" value="Plug_dom"/>
</dbReference>
<dbReference type="RefSeq" id="WP_229674021.1">
    <property type="nucleotide sequence ID" value="NZ_BMJP01000004.1"/>
</dbReference>
<keyword evidence="10 12" id="KW-0472">Membrane</keyword>
<dbReference type="PANTHER" id="PTHR32552">
    <property type="entry name" value="FERRICHROME IRON RECEPTOR-RELATED"/>
    <property type="match status" value="1"/>
</dbReference>
<dbReference type="PROSITE" id="PS52016">
    <property type="entry name" value="TONB_DEPENDENT_REC_3"/>
    <property type="match status" value="1"/>
</dbReference>
<dbReference type="EMBL" id="JACIJR010000006">
    <property type="protein sequence ID" value="MBB5730279.1"/>
    <property type="molecule type" value="Genomic_DNA"/>
</dbReference>
<evidence type="ECO:0000256" key="9">
    <source>
        <dbReference type="ARBA" id="ARBA00023077"/>
    </source>
</evidence>
<name>A0A7W9F3W9_9SPHN</name>
<evidence type="ECO:0000256" key="10">
    <source>
        <dbReference type="ARBA" id="ARBA00023136"/>
    </source>
</evidence>
<proteinExistence type="inferred from homology"/>
<keyword evidence="2 12" id="KW-0813">Transport</keyword>
<comment type="subcellular location">
    <subcellularLocation>
        <location evidence="1 12">Cell outer membrane</location>
        <topology evidence="1 12">Multi-pass membrane protein</topology>
    </subcellularLocation>
</comment>
<keyword evidence="9 13" id="KW-0798">TonB box</keyword>
<keyword evidence="17" id="KW-0675">Receptor</keyword>
<evidence type="ECO:0000256" key="14">
    <source>
        <dbReference type="SAM" id="SignalP"/>
    </source>
</evidence>
<evidence type="ECO:0000256" key="12">
    <source>
        <dbReference type="PROSITE-ProRule" id="PRU01360"/>
    </source>
</evidence>
<dbReference type="InterPro" id="IPR039426">
    <property type="entry name" value="TonB-dep_rcpt-like"/>
</dbReference>
<feature type="domain" description="TonB-dependent receptor plug" evidence="16">
    <location>
        <begin position="65"/>
        <end position="175"/>
    </location>
</feature>
<keyword evidence="4" id="KW-0410">Iron transport</keyword>
<evidence type="ECO:0000313" key="17">
    <source>
        <dbReference type="EMBL" id="MBB5730279.1"/>
    </source>
</evidence>
<dbReference type="GO" id="GO:0015344">
    <property type="term" value="F:siderophore uptake transmembrane transporter activity"/>
    <property type="evidence" value="ECO:0007669"/>
    <property type="project" value="TreeGrafter"/>
</dbReference>
<feature type="signal peptide" evidence="14">
    <location>
        <begin position="1"/>
        <end position="23"/>
    </location>
</feature>
<evidence type="ECO:0000256" key="3">
    <source>
        <dbReference type="ARBA" id="ARBA00022452"/>
    </source>
</evidence>
<keyword evidence="6 14" id="KW-0732">Signal</keyword>
<dbReference type="PANTHER" id="PTHR32552:SF89">
    <property type="entry name" value="CATECHOLATE SIDEROPHORE RECEPTOR FIU"/>
    <property type="match status" value="1"/>
</dbReference>
<keyword evidence="7" id="KW-0408">Iron</keyword>
<evidence type="ECO:0000256" key="6">
    <source>
        <dbReference type="ARBA" id="ARBA00022729"/>
    </source>
</evidence>
<sequence>MIARRACLLAGTAILAMSGTAHAAAAPADTVAVAEATTTADVPADATAADPTDGTEIVVLGFGQARSVQTITARDIAVLTPGTTPLKAIAKLPGVNFQAADAFGAYEWSSRISIRGFNQNQLGFTLDGVPLGDMSYGNSNGLHISRALISENIGATSVAQGAGALGTASTGNLGGTIMFESRDPSNDLDLAASGTYGSDATYRGFVRLDSGDLTGNGLKGYISYGYLKTDKWKGFGEQRQHQANVKIVQDLGDRGSLTGFFNFSDRREQDYQDLSLDMIDRLGLKTDNISNDFPLATRLAQIYQNQATRAGSATAALPYPTVGLTFPAPYETVDDAYFDAAGLRRDYLGGATFDGKLTDALSIKLTGYFHNNHGQGLWFLPYTPTPGGSALSVRSTEYDMTRGGALGHVAWEAGPNRLEVGGWYESNAFRNARRFYGLADQATPSRDALSFQSNPFATQFDVKFDTTTAMYYVADRLELGALTLNGGWKGYKVTNRAKQLVGNLASGTIDAKDYFLPQAGAVYALGGSTELFATFTQNMRAFTSAAVGGSPFATTQVGFDLIRDTLKPEKSDSYEVGGRFRAAGFQASAAAYYVDFTNRLLSLVNGVASVGNPTTLQNVGDVRNYGFEATALYKVIPAVSLFASYSYNKSEFRDDVLNTNGTVNTATAGKTVPDSPRHMVKGEIVYNDDRFLARIGADYMSRRFFTYENDQSVGGRLLLDATIGYTFATTGPLKGFAIEGSVTNLTDKNYVSTVGSNGFGARGDNQTLLAGAPRQFFVTLRRGF</sequence>
<keyword evidence="3 12" id="KW-1134">Transmembrane beta strand</keyword>
<evidence type="ECO:0000256" key="13">
    <source>
        <dbReference type="RuleBase" id="RU003357"/>
    </source>
</evidence>
<dbReference type="Proteomes" id="UP000546701">
    <property type="component" value="Unassembled WGS sequence"/>
</dbReference>
<dbReference type="AlphaFoldDB" id="A0A7W9F3W9"/>
<keyword evidence="18" id="KW-1185">Reference proteome</keyword>
<dbReference type="Pfam" id="PF07715">
    <property type="entry name" value="Plug"/>
    <property type="match status" value="1"/>
</dbReference>
<dbReference type="SUPFAM" id="SSF56935">
    <property type="entry name" value="Porins"/>
    <property type="match status" value="1"/>
</dbReference>
<feature type="chain" id="PRO_5031517244" evidence="14">
    <location>
        <begin position="24"/>
        <end position="784"/>
    </location>
</feature>
<evidence type="ECO:0000259" key="16">
    <source>
        <dbReference type="Pfam" id="PF07715"/>
    </source>
</evidence>
<protein>
    <submittedName>
        <fullName evidence="17">Iron complex outermembrane receptor protein</fullName>
    </submittedName>
</protein>
<dbReference type="InterPro" id="IPR000531">
    <property type="entry name" value="Beta-barrel_TonB"/>
</dbReference>
<evidence type="ECO:0000259" key="15">
    <source>
        <dbReference type="Pfam" id="PF00593"/>
    </source>
</evidence>
<dbReference type="InterPro" id="IPR036942">
    <property type="entry name" value="Beta-barrel_TonB_sf"/>
</dbReference>
<gene>
    <name evidence="17" type="ORF">FHS99_002777</name>
</gene>
<evidence type="ECO:0000256" key="1">
    <source>
        <dbReference type="ARBA" id="ARBA00004571"/>
    </source>
</evidence>
<evidence type="ECO:0000256" key="8">
    <source>
        <dbReference type="ARBA" id="ARBA00023065"/>
    </source>
</evidence>
<accession>A0A7W9F3W9</accession>
<evidence type="ECO:0000256" key="5">
    <source>
        <dbReference type="ARBA" id="ARBA00022692"/>
    </source>
</evidence>
<reference evidence="17 18" key="1">
    <citation type="submission" date="2020-08" db="EMBL/GenBank/DDBJ databases">
        <title>Genomic Encyclopedia of Type Strains, Phase IV (KMG-IV): sequencing the most valuable type-strain genomes for metagenomic binning, comparative biology and taxonomic classification.</title>
        <authorList>
            <person name="Goeker M."/>
        </authorList>
    </citation>
    <scope>NUCLEOTIDE SEQUENCE [LARGE SCALE GENOMIC DNA]</scope>
    <source>
        <strain evidence="17 18">DSM 103336</strain>
    </source>
</reference>
<evidence type="ECO:0000256" key="2">
    <source>
        <dbReference type="ARBA" id="ARBA00022448"/>
    </source>
</evidence>